<protein>
    <recommendedName>
        <fullName evidence="6">Aminoacyl-transfer RNA synthetases class-II family profile domain-containing protein</fullName>
    </recommendedName>
</protein>
<evidence type="ECO:0000256" key="4">
    <source>
        <dbReference type="ARBA" id="ARBA00022917"/>
    </source>
</evidence>
<dbReference type="RefSeq" id="WP_213428020.1">
    <property type="nucleotide sequence ID" value="NZ_AP031286.1"/>
</dbReference>
<keyword evidence="2" id="KW-0547">Nucleotide-binding</keyword>
<dbReference type="SUPFAM" id="SSF55681">
    <property type="entry name" value="Class II aaRS and biotin synthetases"/>
    <property type="match status" value="1"/>
</dbReference>
<evidence type="ECO:0000256" key="5">
    <source>
        <dbReference type="ARBA" id="ARBA00023146"/>
    </source>
</evidence>
<dbReference type="Gene3D" id="3.30.930.10">
    <property type="entry name" value="Bira Bifunctional Protein, Domain 2"/>
    <property type="match status" value="1"/>
</dbReference>
<dbReference type="Proteomes" id="UP001154322">
    <property type="component" value="Unassembled WGS sequence"/>
</dbReference>
<dbReference type="InterPro" id="IPR002314">
    <property type="entry name" value="aa-tRNA-synt_IIb"/>
</dbReference>
<dbReference type="InterPro" id="IPR006195">
    <property type="entry name" value="aa-tRNA-synth_II"/>
</dbReference>
<evidence type="ECO:0000259" key="6">
    <source>
        <dbReference type="PROSITE" id="PS50862"/>
    </source>
</evidence>
<evidence type="ECO:0000256" key="1">
    <source>
        <dbReference type="ARBA" id="ARBA00022598"/>
    </source>
</evidence>
<evidence type="ECO:0000256" key="3">
    <source>
        <dbReference type="ARBA" id="ARBA00022840"/>
    </source>
</evidence>
<dbReference type="Pfam" id="PF00587">
    <property type="entry name" value="tRNA-synt_2b"/>
    <property type="match status" value="1"/>
</dbReference>
<sequence length="430" mass="50683">MCEYCGTENPIYMEFVTPFQNNLQMEIYKKILYISEDILHFELDANETEVLGITLFLKNGANIQQILKHLEFVVKRDIIGLKNIEIKRVWDFDNMQAGQSKNILDELIHRGYVHIHGEGQVSIKEPFIALFELFDRLFEGVSRHVFGAENYRFPTLLQTSVLKKVGYFDSFPNLLMFAVRLKNTVDNFDEFRKEFEDAKSVEDVSQRLLKYVCETNYSLPPTMCYYVYSMFENSEFTENKAVTARGKSFRFENQYHKPLQRLWDFTIRETVFLGDYEYVRRSIEEYRKVATILMEAIGLRGFCETATDPFFLVDDTAKRVNIQKMLGSKYELQLRLNQEETIAVGSFNFHNQFLSQKFRLYKNRAEDQYIYTGCIGIGLERMFFAFLSQYGIDSNGWPDIVKEGINQEKKATHFFNNELSKILNRQKETK</sequence>
<keyword evidence="5" id="KW-0030">Aminoacyl-tRNA synthetase</keyword>
<evidence type="ECO:0000313" key="8">
    <source>
        <dbReference type="Proteomes" id="UP001154322"/>
    </source>
</evidence>
<comment type="caution">
    <text evidence="7">The sequence shown here is derived from an EMBL/GenBank/DDBJ whole genome shotgun (WGS) entry which is preliminary data.</text>
</comment>
<evidence type="ECO:0000256" key="2">
    <source>
        <dbReference type="ARBA" id="ARBA00022741"/>
    </source>
</evidence>
<dbReference type="PROSITE" id="PS50862">
    <property type="entry name" value="AA_TRNA_LIGASE_II"/>
    <property type="match status" value="1"/>
</dbReference>
<gene>
    <name evidence="7" type="ORF">WJ0W_006735</name>
</gene>
<proteinExistence type="predicted"/>
<keyword evidence="1" id="KW-0436">Ligase</keyword>
<feature type="domain" description="Aminoacyl-transfer RNA synthetases class-II family profile" evidence="6">
    <location>
        <begin position="130"/>
        <end position="398"/>
    </location>
</feature>
<name>A0ABN8UI04_9BACL</name>
<keyword evidence="8" id="KW-1185">Reference proteome</keyword>
<evidence type="ECO:0000313" key="7">
    <source>
        <dbReference type="EMBL" id="CAH8249550.1"/>
    </source>
</evidence>
<dbReference type="InterPro" id="IPR045864">
    <property type="entry name" value="aa-tRNA-synth_II/BPL/LPL"/>
</dbReference>
<dbReference type="EMBL" id="CALYLO010000017">
    <property type="protein sequence ID" value="CAH8249550.1"/>
    <property type="molecule type" value="Genomic_DNA"/>
</dbReference>
<keyword evidence="4" id="KW-0648">Protein biosynthesis</keyword>
<accession>A0ABN8UI04</accession>
<keyword evidence="3" id="KW-0067">ATP-binding</keyword>
<organism evidence="7 8">
    <name type="scientific">Paenibacillus melissococcoides</name>
    <dbReference type="NCBI Taxonomy" id="2912268"/>
    <lineage>
        <taxon>Bacteria</taxon>
        <taxon>Bacillati</taxon>
        <taxon>Bacillota</taxon>
        <taxon>Bacilli</taxon>
        <taxon>Bacillales</taxon>
        <taxon>Paenibacillaceae</taxon>
        <taxon>Paenibacillus</taxon>
    </lineage>
</organism>
<reference evidence="7" key="1">
    <citation type="submission" date="2022-06" db="EMBL/GenBank/DDBJ databases">
        <authorList>
            <person name="Dietemann V."/>
            <person name="Ory F."/>
            <person name="Dainat B."/>
            <person name="Oberhansli S."/>
        </authorList>
    </citation>
    <scope>NUCLEOTIDE SEQUENCE</scope>
    <source>
        <strain evidence="7">Ena-SAMPLE-TAB-26-04-2022-14:26:32:270-5432</strain>
    </source>
</reference>